<organism evidence="2 3">
    <name type="scientific">Anthostomella pinea</name>
    <dbReference type="NCBI Taxonomy" id="933095"/>
    <lineage>
        <taxon>Eukaryota</taxon>
        <taxon>Fungi</taxon>
        <taxon>Dikarya</taxon>
        <taxon>Ascomycota</taxon>
        <taxon>Pezizomycotina</taxon>
        <taxon>Sordariomycetes</taxon>
        <taxon>Xylariomycetidae</taxon>
        <taxon>Xylariales</taxon>
        <taxon>Xylariaceae</taxon>
        <taxon>Anthostomella</taxon>
    </lineage>
</organism>
<evidence type="ECO:0000313" key="2">
    <source>
        <dbReference type="EMBL" id="CAJ2502248.1"/>
    </source>
</evidence>
<feature type="region of interest" description="Disordered" evidence="1">
    <location>
        <begin position="1"/>
        <end position="23"/>
    </location>
</feature>
<keyword evidence="3" id="KW-1185">Reference proteome</keyword>
<sequence length="122" mass="13947">MSSNPNLTVWNADVQAPHRQSQRLLTKEPLPGTDTRRVDGRMDGTLEEFLTCEPWEAKQRVQRLISLAEGIDNRLPGEIKQALQREQEKLDELNKDYDQGNYQRGSINRKNPTALVAIIYSA</sequence>
<protein>
    <submittedName>
        <fullName evidence="2">Uu.00g096420.m01.CDS01</fullName>
    </submittedName>
</protein>
<evidence type="ECO:0000313" key="3">
    <source>
        <dbReference type="Proteomes" id="UP001295740"/>
    </source>
</evidence>
<dbReference type="Proteomes" id="UP001295740">
    <property type="component" value="Unassembled WGS sequence"/>
</dbReference>
<proteinExistence type="predicted"/>
<accession>A0AAI8YF28</accession>
<reference evidence="2" key="1">
    <citation type="submission" date="2023-10" db="EMBL/GenBank/DDBJ databases">
        <authorList>
            <person name="Hackl T."/>
        </authorList>
    </citation>
    <scope>NUCLEOTIDE SEQUENCE</scope>
</reference>
<dbReference type="AlphaFoldDB" id="A0AAI8YF28"/>
<comment type="caution">
    <text evidence="2">The sequence shown here is derived from an EMBL/GenBank/DDBJ whole genome shotgun (WGS) entry which is preliminary data.</text>
</comment>
<evidence type="ECO:0000256" key="1">
    <source>
        <dbReference type="SAM" id="MobiDB-lite"/>
    </source>
</evidence>
<dbReference type="EMBL" id="CAUWAG010000004">
    <property type="protein sequence ID" value="CAJ2502248.1"/>
    <property type="molecule type" value="Genomic_DNA"/>
</dbReference>
<gene>
    <name evidence="2" type="ORF">KHLLAP_LOCUS2716</name>
</gene>
<name>A0AAI8YF28_9PEZI</name>